<reference evidence="2 3" key="1">
    <citation type="submission" date="2019-10" db="EMBL/GenBank/DDBJ databases">
        <authorList>
            <person name="Palmer J.M."/>
        </authorList>
    </citation>
    <scope>NUCLEOTIDE SEQUENCE [LARGE SCALE GENOMIC DNA]</scope>
    <source>
        <strain evidence="2 3">TWF718</strain>
    </source>
</reference>
<gene>
    <name evidence="2" type="ORF">TWF718_009016</name>
</gene>
<proteinExistence type="predicted"/>
<evidence type="ECO:0000256" key="1">
    <source>
        <dbReference type="SAM" id="MobiDB-lite"/>
    </source>
</evidence>
<comment type="caution">
    <text evidence="2">The sequence shown here is derived from an EMBL/GenBank/DDBJ whole genome shotgun (WGS) entry which is preliminary data.</text>
</comment>
<dbReference type="AlphaFoldDB" id="A0AAN8RG40"/>
<keyword evidence="3" id="KW-1185">Reference proteome</keyword>
<name>A0AAN8RG40_9PEZI</name>
<sequence>MLAPPKDPDIDISEYQDALNQIPFGVKQQFPGYRWKPSSGVDMSWSSMTAGNSYSREHKVERWLVPGTAEPYYLEGQSQHIGKDWDLSYLSQLEGGNLGLLDTTREFSLAKRGSPDNLPLVDSFQHKTSGFENPKELGPSGSN</sequence>
<protein>
    <submittedName>
        <fullName evidence="2">Uncharacterized protein</fullName>
    </submittedName>
</protein>
<accession>A0AAN8RG40</accession>
<feature type="region of interest" description="Disordered" evidence="1">
    <location>
        <begin position="112"/>
        <end position="143"/>
    </location>
</feature>
<organism evidence="2 3">
    <name type="scientific">Orbilia javanica</name>
    <dbReference type="NCBI Taxonomy" id="47235"/>
    <lineage>
        <taxon>Eukaryota</taxon>
        <taxon>Fungi</taxon>
        <taxon>Dikarya</taxon>
        <taxon>Ascomycota</taxon>
        <taxon>Pezizomycotina</taxon>
        <taxon>Orbiliomycetes</taxon>
        <taxon>Orbiliales</taxon>
        <taxon>Orbiliaceae</taxon>
        <taxon>Orbilia</taxon>
    </lineage>
</organism>
<evidence type="ECO:0000313" key="2">
    <source>
        <dbReference type="EMBL" id="KAK6339620.1"/>
    </source>
</evidence>
<evidence type="ECO:0000313" key="3">
    <source>
        <dbReference type="Proteomes" id="UP001313282"/>
    </source>
</evidence>
<dbReference type="EMBL" id="JAVHNR010000006">
    <property type="protein sequence ID" value="KAK6339620.1"/>
    <property type="molecule type" value="Genomic_DNA"/>
</dbReference>
<dbReference type="Proteomes" id="UP001313282">
    <property type="component" value="Unassembled WGS sequence"/>
</dbReference>